<feature type="compositionally biased region" description="Low complexity" evidence="5">
    <location>
        <begin position="155"/>
        <end position="165"/>
    </location>
</feature>
<evidence type="ECO:0000259" key="6">
    <source>
        <dbReference type="PROSITE" id="PS50089"/>
    </source>
</evidence>
<feature type="domain" description="RING-type" evidence="6">
    <location>
        <begin position="37"/>
        <end position="84"/>
    </location>
</feature>
<dbReference type="InterPro" id="IPR017907">
    <property type="entry name" value="Znf_RING_CS"/>
</dbReference>
<evidence type="ECO:0000256" key="3">
    <source>
        <dbReference type="ARBA" id="ARBA00022833"/>
    </source>
</evidence>
<evidence type="ECO:0000313" key="7">
    <source>
        <dbReference type="EMBL" id="GMH53638.1"/>
    </source>
</evidence>
<proteinExistence type="predicted"/>
<dbReference type="GO" id="GO:0008270">
    <property type="term" value="F:zinc ion binding"/>
    <property type="evidence" value="ECO:0007669"/>
    <property type="project" value="UniProtKB-KW"/>
</dbReference>
<evidence type="ECO:0000256" key="2">
    <source>
        <dbReference type="ARBA" id="ARBA00022771"/>
    </source>
</evidence>
<feature type="compositionally biased region" description="Basic and acidic residues" evidence="5">
    <location>
        <begin position="297"/>
        <end position="307"/>
    </location>
</feature>
<feature type="compositionally biased region" description="Low complexity" evidence="5">
    <location>
        <begin position="175"/>
        <end position="194"/>
    </location>
</feature>
<feature type="region of interest" description="Disordered" evidence="5">
    <location>
        <begin position="143"/>
        <end position="194"/>
    </location>
</feature>
<comment type="caution">
    <text evidence="7">The sequence shown here is derived from an EMBL/GenBank/DDBJ whole genome shotgun (WGS) entry which is preliminary data.</text>
</comment>
<sequence>MESSSHDDDDEYIWTTGPLQGDTIGSGIKEIENTLKCLICQGWLNAPVSPKRCGHTFCSLCIRSAITQRQSKGGNVHPICPICRDPIDQRDLVPNRSMADLVDKFRGLRGVLRDRIVAGCVNGNSSSSSKSVSVVNGGLCEDRRSSKRLRNKEGSSSPSQSQPSQPSQPEPQPEPTSSSNPQGSPCLLPPLQKRPQPLLYGVKKKALQEMCRAEGILSSGSETVMKERILSFVTFYNSECDVVSTSSRRQRTVGELAAAFNLDEATRHKLKMREGENGNTGEMRDFKRLKQKIEENAKKGEGEEGTSHIHKVNKRFDEKMKGGFDSLIQQLRERDKGGGRRMEFKPERRRASP</sequence>
<feature type="compositionally biased region" description="Basic and acidic residues" evidence="5">
    <location>
        <begin position="331"/>
        <end position="353"/>
    </location>
</feature>
<protein>
    <recommendedName>
        <fullName evidence="6">RING-type domain-containing protein</fullName>
    </recommendedName>
</protein>
<dbReference type="PROSITE" id="PS00518">
    <property type="entry name" value="ZF_RING_1"/>
    <property type="match status" value="1"/>
</dbReference>
<dbReference type="PANTHER" id="PTHR14134">
    <property type="entry name" value="E3 UBIQUITIN-PROTEIN LIGASE RAD18"/>
    <property type="match status" value="1"/>
</dbReference>
<organism evidence="7 8">
    <name type="scientific">Triparma strigata</name>
    <dbReference type="NCBI Taxonomy" id="1606541"/>
    <lineage>
        <taxon>Eukaryota</taxon>
        <taxon>Sar</taxon>
        <taxon>Stramenopiles</taxon>
        <taxon>Ochrophyta</taxon>
        <taxon>Bolidophyceae</taxon>
        <taxon>Parmales</taxon>
        <taxon>Triparmaceae</taxon>
        <taxon>Triparma</taxon>
    </lineage>
</organism>
<keyword evidence="8" id="KW-1185">Reference proteome</keyword>
<dbReference type="InterPro" id="IPR039577">
    <property type="entry name" value="Rad18"/>
</dbReference>
<dbReference type="InterPro" id="IPR013083">
    <property type="entry name" value="Znf_RING/FYVE/PHD"/>
</dbReference>
<reference evidence="8" key="1">
    <citation type="journal article" date="2023" name="Commun. Biol.">
        <title>Genome analysis of Parmales, the sister group of diatoms, reveals the evolutionary specialization of diatoms from phago-mixotrophs to photoautotrophs.</title>
        <authorList>
            <person name="Ban H."/>
            <person name="Sato S."/>
            <person name="Yoshikawa S."/>
            <person name="Yamada K."/>
            <person name="Nakamura Y."/>
            <person name="Ichinomiya M."/>
            <person name="Sato N."/>
            <person name="Blanc-Mathieu R."/>
            <person name="Endo H."/>
            <person name="Kuwata A."/>
            <person name="Ogata H."/>
        </authorList>
    </citation>
    <scope>NUCLEOTIDE SEQUENCE [LARGE SCALE GENOMIC DNA]</scope>
    <source>
        <strain evidence="8">NIES 3701</strain>
    </source>
</reference>
<accession>A0A9W7DWV5</accession>
<dbReference type="GO" id="GO:0006301">
    <property type="term" value="P:DNA damage tolerance"/>
    <property type="evidence" value="ECO:0007669"/>
    <property type="project" value="InterPro"/>
</dbReference>
<dbReference type="InterPro" id="IPR001841">
    <property type="entry name" value="Znf_RING"/>
</dbReference>
<keyword evidence="3" id="KW-0862">Zinc</keyword>
<feature type="region of interest" description="Disordered" evidence="5">
    <location>
        <begin position="297"/>
        <end position="353"/>
    </location>
</feature>
<dbReference type="SUPFAM" id="SSF57850">
    <property type="entry name" value="RING/U-box"/>
    <property type="match status" value="1"/>
</dbReference>
<dbReference type="Proteomes" id="UP001165085">
    <property type="component" value="Unassembled WGS sequence"/>
</dbReference>
<dbReference type="OrthoDB" id="206574at2759"/>
<dbReference type="Gene3D" id="3.30.40.10">
    <property type="entry name" value="Zinc/RING finger domain, C3HC4 (zinc finger)"/>
    <property type="match status" value="1"/>
</dbReference>
<gene>
    <name evidence="7" type="ORF">TrST_g10163</name>
</gene>
<evidence type="ECO:0000256" key="4">
    <source>
        <dbReference type="PROSITE-ProRule" id="PRU00175"/>
    </source>
</evidence>
<dbReference type="InterPro" id="IPR018957">
    <property type="entry name" value="Znf_C3HC4_RING-type"/>
</dbReference>
<dbReference type="AlphaFoldDB" id="A0A9W7DWV5"/>
<dbReference type="GO" id="GO:0003697">
    <property type="term" value="F:single-stranded DNA binding"/>
    <property type="evidence" value="ECO:0007669"/>
    <property type="project" value="InterPro"/>
</dbReference>
<dbReference type="PROSITE" id="PS50089">
    <property type="entry name" value="ZF_RING_2"/>
    <property type="match status" value="1"/>
</dbReference>
<dbReference type="PANTHER" id="PTHR14134:SF2">
    <property type="entry name" value="E3 UBIQUITIN-PROTEIN LIGASE RAD18"/>
    <property type="match status" value="1"/>
</dbReference>
<dbReference type="GO" id="GO:0061630">
    <property type="term" value="F:ubiquitin protein ligase activity"/>
    <property type="evidence" value="ECO:0007669"/>
    <property type="project" value="InterPro"/>
</dbReference>
<evidence type="ECO:0000313" key="8">
    <source>
        <dbReference type="Proteomes" id="UP001165085"/>
    </source>
</evidence>
<dbReference type="SMART" id="SM00184">
    <property type="entry name" value="RING"/>
    <property type="match status" value="1"/>
</dbReference>
<dbReference type="GO" id="GO:0097505">
    <property type="term" value="C:Rad6-Rad18 complex"/>
    <property type="evidence" value="ECO:0007669"/>
    <property type="project" value="TreeGrafter"/>
</dbReference>
<dbReference type="GO" id="GO:0006513">
    <property type="term" value="P:protein monoubiquitination"/>
    <property type="evidence" value="ECO:0007669"/>
    <property type="project" value="InterPro"/>
</dbReference>
<keyword evidence="2 4" id="KW-0863">Zinc-finger</keyword>
<keyword evidence="1" id="KW-0479">Metal-binding</keyword>
<dbReference type="EMBL" id="BRXY01000021">
    <property type="protein sequence ID" value="GMH53638.1"/>
    <property type="molecule type" value="Genomic_DNA"/>
</dbReference>
<evidence type="ECO:0000256" key="1">
    <source>
        <dbReference type="ARBA" id="ARBA00022723"/>
    </source>
</evidence>
<evidence type="ECO:0000256" key="5">
    <source>
        <dbReference type="SAM" id="MobiDB-lite"/>
    </source>
</evidence>
<dbReference type="Pfam" id="PF00097">
    <property type="entry name" value="zf-C3HC4"/>
    <property type="match status" value="1"/>
</dbReference>
<dbReference type="GO" id="GO:0005634">
    <property type="term" value="C:nucleus"/>
    <property type="evidence" value="ECO:0007669"/>
    <property type="project" value="TreeGrafter"/>
</dbReference>
<name>A0A9W7DWV5_9STRA</name>